<feature type="compositionally biased region" description="Basic and acidic residues" evidence="3">
    <location>
        <begin position="1"/>
        <end position="18"/>
    </location>
</feature>
<dbReference type="GO" id="GO:0004476">
    <property type="term" value="F:mannose-6-phosphate isomerase activity"/>
    <property type="evidence" value="ECO:0007669"/>
    <property type="project" value="InterPro"/>
</dbReference>
<evidence type="ECO:0000256" key="3">
    <source>
        <dbReference type="SAM" id="MobiDB-lite"/>
    </source>
</evidence>
<evidence type="ECO:0000256" key="1">
    <source>
        <dbReference type="ARBA" id="ARBA00010523"/>
    </source>
</evidence>
<dbReference type="GO" id="GO:0097367">
    <property type="term" value="F:carbohydrate derivative binding"/>
    <property type="evidence" value="ECO:0007669"/>
    <property type="project" value="InterPro"/>
</dbReference>
<dbReference type="PROSITE" id="PS51464">
    <property type="entry name" value="SIS"/>
    <property type="match status" value="1"/>
</dbReference>
<dbReference type="GO" id="GO:1901135">
    <property type="term" value="P:carbohydrate derivative metabolic process"/>
    <property type="evidence" value="ECO:0007669"/>
    <property type="project" value="InterPro"/>
</dbReference>
<dbReference type="EMBL" id="VBOW01000039">
    <property type="protein sequence ID" value="TMQ58207.1"/>
    <property type="molecule type" value="Genomic_DNA"/>
</dbReference>
<proteinExistence type="inferred from homology"/>
<dbReference type="Gene3D" id="3.40.50.10490">
    <property type="entry name" value="Glucose-6-phosphate isomerase like protein, domain 1"/>
    <property type="match status" value="2"/>
</dbReference>
<feature type="domain" description="SIS" evidence="4">
    <location>
        <begin position="76"/>
        <end position="221"/>
    </location>
</feature>
<evidence type="ECO:0000313" key="6">
    <source>
        <dbReference type="Proteomes" id="UP000316852"/>
    </source>
</evidence>
<feature type="region of interest" description="Disordered" evidence="3">
    <location>
        <begin position="1"/>
        <end position="49"/>
    </location>
</feature>
<dbReference type="Pfam" id="PF10432">
    <property type="entry name" value="bact-PGI_C"/>
    <property type="match status" value="1"/>
</dbReference>
<accession>A0A538T3K2</accession>
<evidence type="ECO:0000313" key="5">
    <source>
        <dbReference type="EMBL" id="TMQ58207.1"/>
    </source>
</evidence>
<comment type="caution">
    <text evidence="5">The sequence shown here is derived from an EMBL/GenBank/DDBJ whole genome shotgun (WGS) entry which is preliminary data.</text>
</comment>
<dbReference type="GO" id="GO:0004347">
    <property type="term" value="F:glucose-6-phosphate isomerase activity"/>
    <property type="evidence" value="ECO:0007669"/>
    <property type="project" value="InterPro"/>
</dbReference>
<dbReference type="Proteomes" id="UP000316852">
    <property type="component" value="Unassembled WGS sequence"/>
</dbReference>
<reference evidence="5 6" key="1">
    <citation type="journal article" date="2019" name="Nat. Microbiol.">
        <title>Mediterranean grassland soil C-N compound turnover is dependent on rainfall and depth, and is mediated by genomically divergent microorganisms.</title>
        <authorList>
            <person name="Diamond S."/>
            <person name="Andeer P.F."/>
            <person name="Li Z."/>
            <person name="Crits-Christoph A."/>
            <person name="Burstein D."/>
            <person name="Anantharaman K."/>
            <person name="Lane K.R."/>
            <person name="Thomas B.C."/>
            <person name="Pan C."/>
            <person name="Northen T.R."/>
            <person name="Banfield J.F."/>
        </authorList>
    </citation>
    <scope>NUCLEOTIDE SEQUENCE [LARGE SCALE GENOMIC DNA]</scope>
    <source>
        <strain evidence="5">WS_6</strain>
    </source>
</reference>
<dbReference type="GO" id="GO:0005975">
    <property type="term" value="P:carbohydrate metabolic process"/>
    <property type="evidence" value="ECO:0007669"/>
    <property type="project" value="InterPro"/>
</dbReference>
<dbReference type="AlphaFoldDB" id="A0A538T3K2"/>
<comment type="similarity">
    <text evidence="1">Belongs to the PGI/PMI family.</text>
</comment>
<sequence length="393" mass="42703">MYEPVHAERRAHGGDGVHEPAVPGNLPARMTRARESRPLPPRPLDSKARVERFDPGGMAGKIEGFPAQLRAGGIISAEAVRRIEPRRPRSLVVLGMGGSAIAGDLLRVLADREGAVPVHVVRHYEPPSWITPEDFLVFSSYSGETEETLTAFRALTQLRTRALVLASGGTLVQRAQGEGVPVALLPAGFPPRAALGYSFSALAHVAHHLGALPDAGARLERAARALDKAATACSPDVIQSRNPAKQLAIRLRGRPIVLVADKRTAEPVALRWKGQFNENSKHLAWVSVLPEMNHNEVDGFVNPGAIVGRIAAVLLRDPSDHPRIVRRFEWLATYLRQRKVQVETVVLEGDDPMLRLLWGVSRGDFVSFYLALLNGVDPSTLPGVNALKRALAK</sequence>
<organism evidence="5 6">
    <name type="scientific">Eiseniibacteriota bacterium</name>
    <dbReference type="NCBI Taxonomy" id="2212470"/>
    <lineage>
        <taxon>Bacteria</taxon>
        <taxon>Candidatus Eiseniibacteriota</taxon>
    </lineage>
</organism>
<evidence type="ECO:0000259" key="4">
    <source>
        <dbReference type="PROSITE" id="PS51464"/>
    </source>
</evidence>
<protein>
    <submittedName>
        <fullName evidence="5">Bifunctional phosphoglucose/phosphomannose isomerase</fullName>
    </submittedName>
</protein>
<dbReference type="InterPro" id="IPR046348">
    <property type="entry name" value="SIS_dom_sf"/>
</dbReference>
<dbReference type="InterPro" id="IPR019490">
    <property type="entry name" value="Glu6P/Mann6P_isomerase_C"/>
</dbReference>
<gene>
    <name evidence="5" type="ORF">E6K76_08520</name>
</gene>
<evidence type="ECO:0000256" key="2">
    <source>
        <dbReference type="ARBA" id="ARBA00023235"/>
    </source>
</evidence>
<dbReference type="InterPro" id="IPR001347">
    <property type="entry name" value="SIS_dom"/>
</dbReference>
<dbReference type="CDD" id="cd05637">
    <property type="entry name" value="SIS_PGI_PMI_2"/>
    <property type="match status" value="1"/>
</dbReference>
<dbReference type="SUPFAM" id="SSF53697">
    <property type="entry name" value="SIS domain"/>
    <property type="match status" value="1"/>
</dbReference>
<name>A0A538T3K2_UNCEI</name>
<keyword evidence="2 5" id="KW-0413">Isomerase</keyword>